<accession>A0ABR6IVR6</accession>
<name>A0ABR6IVR6_9HYPH</name>
<proteinExistence type="predicted"/>
<keyword evidence="2" id="KW-1185">Reference proteome</keyword>
<reference evidence="1 2" key="1">
    <citation type="submission" date="2020-08" db="EMBL/GenBank/DDBJ databases">
        <title>Genomic Encyclopedia of Type Strains, Phase IV (KMG-V): Genome sequencing to study the core and pangenomes of soil and plant-associated prokaryotes.</title>
        <authorList>
            <person name="Whitman W."/>
        </authorList>
    </citation>
    <scope>NUCLEOTIDE SEQUENCE [LARGE SCALE GENOMIC DNA]</scope>
    <source>
        <strain evidence="1 2">SEMIA 4087</strain>
    </source>
</reference>
<comment type="caution">
    <text evidence="1">The sequence shown here is derived from an EMBL/GenBank/DDBJ whole genome shotgun (WGS) entry which is preliminary data.</text>
</comment>
<gene>
    <name evidence="1" type="ORF">GGD56_005900</name>
</gene>
<evidence type="ECO:0000313" key="1">
    <source>
        <dbReference type="EMBL" id="MBB4232007.1"/>
    </source>
</evidence>
<dbReference type="EMBL" id="JACIFX010000010">
    <property type="protein sequence ID" value="MBB4232007.1"/>
    <property type="molecule type" value="Genomic_DNA"/>
</dbReference>
<protein>
    <submittedName>
        <fullName evidence="1">Uncharacterized protein</fullName>
    </submittedName>
</protein>
<dbReference type="Proteomes" id="UP000551353">
    <property type="component" value="Unassembled WGS sequence"/>
</dbReference>
<evidence type="ECO:0000313" key="2">
    <source>
        <dbReference type="Proteomes" id="UP000551353"/>
    </source>
</evidence>
<sequence>MQGTAWQAPEAAPAGLCCGLGGSGAALCRAFADRHQYWLRTRSRASDIQNSQRFFRLERHVLAERAADDDAIDTGIGLEPEAAFHFGKI</sequence>
<organism evidence="1 2">
    <name type="scientific">Rhizobium mongolense</name>
    <dbReference type="NCBI Taxonomy" id="57676"/>
    <lineage>
        <taxon>Bacteria</taxon>
        <taxon>Pseudomonadati</taxon>
        <taxon>Pseudomonadota</taxon>
        <taxon>Alphaproteobacteria</taxon>
        <taxon>Hyphomicrobiales</taxon>
        <taxon>Rhizobiaceae</taxon>
        <taxon>Rhizobium/Agrobacterium group</taxon>
        <taxon>Rhizobium</taxon>
    </lineage>
</organism>